<name>A0A1B7KVD8_PARTM</name>
<comment type="caution">
    <text evidence="1">The sequence shown here is derived from an EMBL/GenBank/DDBJ whole genome shotgun (WGS) entry which is preliminary data.</text>
</comment>
<evidence type="ECO:0000313" key="2">
    <source>
        <dbReference type="Proteomes" id="UP000078290"/>
    </source>
</evidence>
<reference evidence="2" key="1">
    <citation type="submission" date="2016-05" db="EMBL/GenBank/DDBJ databases">
        <authorList>
            <person name="Wang W."/>
            <person name="Zhu L."/>
        </authorList>
    </citation>
    <scope>NUCLEOTIDE SEQUENCE [LARGE SCALE GENOMIC DNA]</scope>
    <source>
        <strain evidence="2">W-2</strain>
    </source>
</reference>
<dbReference type="EMBL" id="LXMA01000002">
    <property type="protein sequence ID" value="OAT74072.1"/>
    <property type="molecule type" value="Genomic_DNA"/>
</dbReference>
<protein>
    <submittedName>
        <fullName evidence="1">Uncharacterized protein</fullName>
    </submittedName>
</protein>
<proteinExistence type="predicted"/>
<accession>A0A1B7KVD8</accession>
<evidence type="ECO:0000313" key="1">
    <source>
        <dbReference type="EMBL" id="OAT74072.1"/>
    </source>
</evidence>
<gene>
    <name evidence="1" type="ORF">A7K69_16055</name>
</gene>
<dbReference type="AlphaFoldDB" id="A0A1B7KVD8"/>
<dbReference type="Proteomes" id="UP000078290">
    <property type="component" value="Unassembled WGS sequence"/>
</dbReference>
<sequence length="69" mass="8501">MLRQRRNIALNGQKRPLQPFLFLIYVRSVKTHLRANFERLFHVFYLWLAHDEEVRKTKTDRSHLVFVFC</sequence>
<organism evidence="1 2">
    <name type="scientific">Parageobacillus thermoglucosidasius</name>
    <name type="common">Geobacillus thermoglucosidasius</name>
    <dbReference type="NCBI Taxonomy" id="1426"/>
    <lineage>
        <taxon>Bacteria</taxon>
        <taxon>Bacillati</taxon>
        <taxon>Bacillota</taxon>
        <taxon>Bacilli</taxon>
        <taxon>Bacillales</taxon>
        <taxon>Anoxybacillaceae</taxon>
        <taxon>Parageobacillus</taxon>
    </lineage>
</organism>